<dbReference type="Pfam" id="PF14216">
    <property type="entry name" value="DUF4326"/>
    <property type="match status" value="1"/>
</dbReference>
<keyword evidence="3" id="KW-1185">Reference proteome</keyword>
<accession>A0AAV3T620</accession>
<proteinExistence type="predicted"/>
<feature type="domain" description="DUF4326" evidence="1">
    <location>
        <begin position="70"/>
        <end position="187"/>
    </location>
</feature>
<dbReference type="AlphaFoldDB" id="A0AAV3T620"/>
<reference evidence="2 3" key="1">
    <citation type="journal article" date="2019" name="Int. J. Syst. Evol. Microbiol.">
        <title>The Global Catalogue of Microorganisms (GCM) 10K type strain sequencing project: providing services to taxonomists for standard genome sequencing and annotation.</title>
        <authorList>
            <consortium name="The Broad Institute Genomics Platform"/>
            <consortium name="The Broad Institute Genome Sequencing Center for Infectious Disease"/>
            <person name="Wu L."/>
            <person name="Ma J."/>
        </authorList>
    </citation>
    <scope>NUCLEOTIDE SEQUENCE [LARGE SCALE GENOMIC DNA]</scope>
    <source>
        <strain evidence="2 3">JCM 16328</strain>
    </source>
</reference>
<sequence length="199" mass="21863">MVGVSRVPPEFQQRFDDSGDFDAAARYVRRNPETTVAEVLGRFELDLDKRDEVATLLEEIDVDSDTPPTRVGHCKVDDCDVYGGRSTSQGRIRHFGNTEIGERGWLGNPLVHEGGARDEHHAQDDVTVVATREEAVARFADLFLDAVDASHELRRTLYEDVRGGVLGGWCQSVDDDGPACHLEVVAEVADAISKRGGSE</sequence>
<gene>
    <name evidence="2" type="ORF">GCM10009020_07970</name>
</gene>
<dbReference type="Proteomes" id="UP001500420">
    <property type="component" value="Unassembled WGS sequence"/>
</dbReference>
<evidence type="ECO:0000313" key="2">
    <source>
        <dbReference type="EMBL" id="GAA0665338.1"/>
    </source>
</evidence>
<dbReference type="EMBL" id="BAAADV010000001">
    <property type="protein sequence ID" value="GAA0665338.1"/>
    <property type="molecule type" value="Genomic_DNA"/>
</dbReference>
<protein>
    <recommendedName>
        <fullName evidence="1">DUF4326 domain-containing protein</fullName>
    </recommendedName>
</protein>
<organism evidence="2 3">
    <name type="scientific">Natronoarchaeum mannanilyticum</name>
    <dbReference type="NCBI Taxonomy" id="926360"/>
    <lineage>
        <taxon>Archaea</taxon>
        <taxon>Methanobacteriati</taxon>
        <taxon>Methanobacteriota</taxon>
        <taxon>Stenosarchaea group</taxon>
        <taxon>Halobacteria</taxon>
        <taxon>Halobacteriales</taxon>
        <taxon>Natronoarchaeaceae</taxon>
    </lineage>
</organism>
<evidence type="ECO:0000313" key="3">
    <source>
        <dbReference type="Proteomes" id="UP001500420"/>
    </source>
</evidence>
<name>A0AAV3T620_9EURY</name>
<evidence type="ECO:0000259" key="1">
    <source>
        <dbReference type="Pfam" id="PF14216"/>
    </source>
</evidence>
<dbReference type="InterPro" id="IPR025475">
    <property type="entry name" value="DUF4326"/>
</dbReference>
<comment type="caution">
    <text evidence="2">The sequence shown here is derived from an EMBL/GenBank/DDBJ whole genome shotgun (WGS) entry which is preliminary data.</text>
</comment>